<name>A0AAU9EGW4_9BACT</name>
<dbReference type="KEGG" id="dmp:FAK_08700"/>
<reference evidence="3" key="1">
    <citation type="journal article" date="2023" name="Arch. Microbiol.">
        <title>Desulfoferula mesophilus gen. nov. sp. nov., a mesophilic sulfate-reducing bacterium isolated from a brackish lake sediment.</title>
        <authorList>
            <person name="Watanabe T."/>
            <person name="Yabe T."/>
            <person name="Tsuji J.M."/>
            <person name="Fukui M."/>
        </authorList>
    </citation>
    <scope>NUCLEOTIDE SEQUENCE [LARGE SCALE GENOMIC DNA]</scope>
    <source>
        <strain evidence="3">12FAK</strain>
    </source>
</reference>
<protein>
    <recommendedName>
        <fullName evidence="4">Transporter</fullName>
    </recommendedName>
</protein>
<organism evidence="2 3">
    <name type="scientific">Desulfoferula mesophila</name>
    <dbReference type="NCBI Taxonomy" id="3058419"/>
    <lineage>
        <taxon>Bacteria</taxon>
        <taxon>Pseudomonadati</taxon>
        <taxon>Thermodesulfobacteriota</taxon>
        <taxon>Desulfarculia</taxon>
        <taxon>Desulfarculales</taxon>
        <taxon>Desulfarculaceae</taxon>
        <taxon>Desulfoferula</taxon>
    </lineage>
</organism>
<dbReference type="AlphaFoldDB" id="A0AAU9EGW4"/>
<sequence>MKWCAATVCLVLVALLGLPLAAGAAEAGDSAQSAADAAAQANNPLANMTALNFQNYYIGRVTETGEDANQFWVRFAQPFSVAKTNWIMRASLPVNTYPNLMDGGHETGLGDFNIFAAYLIDIGNPAISFGIGPQLTVPTATKDELGSEKWSAGVANVLFNASSRRLQYGYLLTWQASFAGNDDRSNVNTGAFQPFAMYQLGNGWYLRSAPIWVYNFENGDYDVPLGAGVGKVIKSGKTVFNIFVEPQVSVIDEGAGWPEWQILAGLNLQFTN</sequence>
<evidence type="ECO:0000313" key="3">
    <source>
        <dbReference type="Proteomes" id="UP001366166"/>
    </source>
</evidence>
<evidence type="ECO:0008006" key="4">
    <source>
        <dbReference type="Google" id="ProtNLM"/>
    </source>
</evidence>
<dbReference type="EMBL" id="AP028679">
    <property type="protein sequence ID" value="BEQ13804.1"/>
    <property type="molecule type" value="Genomic_DNA"/>
</dbReference>
<evidence type="ECO:0000313" key="2">
    <source>
        <dbReference type="EMBL" id="BEQ13804.1"/>
    </source>
</evidence>
<evidence type="ECO:0000256" key="1">
    <source>
        <dbReference type="SAM" id="SignalP"/>
    </source>
</evidence>
<accession>A0AAU9EGW4</accession>
<feature type="chain" id="PRO_5043897062" description="Transporter" evidence="1">
    <location>
        <begin position="25"/>
        <end position="272"/>
    </location>
</feature>
<gene>
    <name evidence="2" type="ORF">FAK_08700</name>
</gene>
<proteinExistence type="predicted"/>
<keyword evidence="1" id="KW-0732">Signal</keyword>
<dbReference type="Proteomes" id="UP001366166">
    <property type="component" value="Chromosome"/>
</dbReference>
<feature type="signal peptide" evidence="1">
    <location>
        <begin position="1"/>
        <end position="24"/>
    </location>
</feature>
<keyword evidence="3" id="KW-1185">Reference proteome</keyword>